<protein>
    <submittedName>
        <fullName evidence="1">Uncharacterized protein</fullName>
    </submittedName>
</protein>
<dbReference type="STRING" id="670307.HYPDE_23093"/>
<evidence type="ECO:0000313" key="2">
    <source>
        <dbReference type="Proteomes" id="UP000005952"/>
    </source>
</evidence>
<dbReference type="KEGG" id="hdt:HYPDE_23093"/>
<accession>N0B8B6</accession>
<reference evidence="1 2" key="1">
    <citation type="journal article" date="2013" name="Genome Announc.">
        <title>Genome sequences for three denitrifying bacterial strains isolated from a uranium- and nitrate-contaminated subsurface environment.</title>
        <authorList>
            <person name="Venkatramanan R."/>
            <person name="Prakash O."/>
            <person name="Woyke T."/>
            <person name="Chain P."/>
            <person name="Goodwin L.A."/>
            <person name="Watson D."/>
            <person name="Brooks S."/>
            <person name="Kostka J.E."/>
            <person name="Green S.J."/>
        </authorList>
    </citation>
    <scope>NUCLEOTIDE SEQUENCE [LARGE SCALE GENOMIC DNA]</scope>
    <source>
        <strain evidence="1 2">1NES1</strain>
    </source>
</reference>
<dbReference type="RefSeq" id="WP_015596343.1">
    <property type="nucleotide sequence ID" value="NC_021172.1"/>
</dbReference>
<dbReference type="Proteomes" id="UP000005952">
    <property type="component" value="Chromosome"/>
</dbReference>
<dbReference type="AlphaFoldDB" id="N0B8B6"/>
<name>N0B8B6_9HYPH</name>
<organism evidence="1 2">
    <name type="scientific">Hyphomicrobium denitrificans 1NES1</name>
    <dbReference type="NCBI Taxonomy" id="670307"/>
    <lineage>
        <taxon>Bacteria</taxon>
        <taxon>Pseudomonadati</taxon>
        <taxon>Pseudomonadota</taxon>
        <taxon>Alphaproteobacteria</taxon>
        <taxon>Hyphomicrobiales</taxon>
        <taxon>Hyphomicrobiaceae</taxon>
        <taxon>Hyphomicrobium</taxon>
    </lineage>
</organism>
<dbReference type="EMBL" id="CP005587">
    <property type="protein sequence ID" value="AGK56305.1"/>
    <property type="molecule type" value="Genomic_DNA"/>
</dbReference>
<keyword evidence="2" id="KW-1185">Reference proteome</keyword>
<proteinExistence type="predicted"/>
<gene>
    <name evidence="1" type="ORF">HYPDE_23093</name>
</gene>
<sequence>MALKVSDEFTVPLCTTHHDQLHRSGDERAFWVRNGVSEPLKHAARLWKLSHQARQAFQIQRRNSVNPVYGNINRRIKSDDMGWFHSVQESPCIRFGSLRSNDGHWAAAECDGVPDEMVFTVRAAMANGIRRFVSSTNISTMVRATDRRIGPFLPLAICDNSYFRLSAITLTAGKHLFPI</sequence>
<dbReference type="HOGENOM" id="CLU_1501544_0_0_5"/>
<dbReference type="eggNOG" id="COG5055">
    <property type="taxonomic scope" value="Bacteria"/>
</dbReference>
<evidence type="ECO:0000313" key="1">
    <source>
        <dbReference type="EMBL" id="AGK56305.1"/>
    </source>
</evidence>